<dbReference type="EMBL" id="CP007798">
    <property type="protein sequence ID" value="AIB16652.1"/>
    <property type="molecule type" value="Genomic_DNA"/>
</dbReference>
<evidence type="ECO:0000256" key="1">
    <source>
        <dbReference type="ARBA" id="ARBA00009402"/>
    </source>
</evidence>
<dbReference type="InterPro" id="IPR002513">
    <property type="entry name" value="Tn3_Tnp_DDE_dom"/>
</dbReference>
<dbReference type="KEGG" id="abq:ABAZ39_33280"/>
<geneLocation type="plasmid" evidence="8 10">
    <name>AbAZ39_p5</name>
</geneLocation>
<comment type="similarity">
    <text evidence="1">Belongs to the transposase 7 family.</text>
</comment>
<proteinExistence type="inferred from homology"/>
<keyword evidence="4" id="KW-0233">DNA recombination</keyword>
<evidence type="ECO:0000256" key="2">
    <source>
        <dbReference type="ARBA" id="ARBA00022578"/>
    </source>
</evidence>
<keyword evidence="3" id="KW-0238">DNA-binding</keyword>
<evidence type="ECO:0000256" key="3">
    <source>
        <dbReference type="ARBA" id="ARBA00023125"/>
    </source>
</evidence>
<dbReference type="GO" id="GO:0004803">
    <property type="term" value="F:transposase activity"/>
    <property type="evidence" value="ECO:0007669"/>
    <property type="project" value="InterPro"/>
</dbReference>
<evidence type="ECO:0000313" key="10">
    <source>
        <dbReference type="Proteomes" id="UP000027186"/>
    </source>
</evidence>
<dbReference type="KEGG" id="abq:ABAZ39_28070"/>
<dbReference type="Proteomes" id="UP000027186">
    <property type="component" value="Plasmid AbAZ39_p5"/>
</dbReference>
<organism evidence="7 10">
    <name type="scientific">Azospirillum argentinense</name>
    <dbReference type="NCBI Taxonomy" id="2970906"/>
    <lineage>
        <taxon>Bacteria</taxon>
        <taxon>Pseudomonadati</taxon>
        <taxon>Pseudomonadota</taxon>
        <taxon>Alphaproteobacteria</taxon>
        <taxon>Rhodospirillales</taxon>
        <taxon>Azospirillaceae</taxon>
        <taxon>Azospirillum</taxon>
    </lineage>
</organism>
<dbReference type="Pfam" id="PF13700">
    <property type="entry name" value="DUF4158"/>
    <property type="match status" value="1"/>
</dbReference>
<dbReference type="Proteomes" id="UP000027186">
    <property type="component" value="Plasmid AbAZ39_p3"/>
</dbReference>
<sequence>MPRRQLLSPQTRAALFDPPSEPTAITRLYTLSPDDLAHVRRRRRPWNRLGFAMQLAYLRHPGRALGIGEEPPTAMLAHIAGQVGADPALFVDYARREETRREHLAELQAAFGLSPFGLADYRAMWRVASEVARGTDRGDAIALAVVEELRARRVLLPVATVVERLGLAVRARARAAAYASLIRGLEDRQTERLLALLKVTEPEGRTGLTQLREWSEAPSAANLVRLAERLATVRAIGIEADRARRIHQVRYAIIAGEAGIMDAQHLSRLGPERRLAVLTAFVIEQEARLSDAAVEMFDRLMGALFRRAERKRTERLTDRAKEQESLVWMHAVSGRALVAARRNGTDPFAAIEAAVGWKAYEKSVDHAVGIAETADEGNSLPEVVERHASARRFAPTFLQTFAFRSYRKSDPLLKAVDAIKALYVSEGRPTLAKDAPVSFLQRRWRPLVLPQGKNLDRRAYEMAVFAHLRERLRAGDVWIEGARAYRRFTDFLLPRPTFEDLRSTGSLDLPIPVSWPDYATERTKLLDDRLREVAALAEANRLPDVTLEEGRLTISPLSRAVPEAAGILAKRLSALLPRIRITEILAEVDHWTGFTSSFTHVRTGEPAFDRAAVLGTVLADGTNLGLSRMAEASRGLNHARLIWAAEWHVRDETYAAALATVVNAHHAHPMAHHWGPGETSSSDGQFFRAGGRGEARSDVNARYGDDPGVLFYTHVSDRFSPFHTKVISATAGEAAHVLDGLLMHGSALSIREHYTDTAGATDHVSGLCHLLGFRFAPRVRNLKERRLYVIDRMADYGLLTPLIGGPVRLHFVEESWDDLLWLATSVRTGTAAPSALLRRLAAYPRQNQLAKALREVGRIERTLATLDWLKDPDLRRRSHAGLNKGEAEHSLKRAVFFHRLGELRDRTFENQSHRASGLNLVVAAIVLWNTVYLGRAVDALRAAGEDIPADLLAHVAPLGWEHIALTGDYVWADGDVDSSAAFRPLRRIPASFQRVAA</sequence>
<evidence type="ECO:0000313" key="8">
    <source>
        <dbReference type="EMBL" id="AIB16652.1"/>
    </source>
</evidence>
<dbReference type="InterPro" id="IPR047653">
    <property type="entry name" value="Tn3-like_transpos"/>
</dbReference>
<evidence type="ECO:0000313" key="7">
    <source>
        <dbReference type="EMBL" id="AIB15724.1"/>
    </source>
</evidence>
<accession>A0A060DXZ7</accession>
<dbReference type="InterPro" id="IPR025296">
    <property type="entry name" value="DUF4158"/>
</dbReference>
<keyword evidence="7" id="KW-0614">Plasmid</keyword>
<keyword evidence="2" id="KW-0815">Transposition</keyword>
<dbReference type="GO" id="GO:0003677">
    <property type="term" value="F:DNA binding"/>
    <property type="evidence" value="ECO:0007669"/>
    <property type="project" value="UniProtKB-KW"/>
</dbReference>
<dbReference type="EMBL" id="CP007798">
    <property type="protein sequence ID" value="AIB16708.1"/>
    <property type="molecule type" value="Genomic_DNA"/>
</dbReference>
<protein>
    <submittedName>
        <fullName evidence="7">Transposase</fullName>
    </submittedName>
</protein>
<reference evidence="7 10" key="1">
    <citation type="journal article" date="2014" name="Genome Announc.">
        <title>Complete Genome Sequence of the Model Rhizosphere Strain Azospirillum brasilense Az39, Successfully Applied in Agriculture.</title>
        <authorList>
            <person name="Rivera D."/>
            <person name="Revale S."/>
            <person name="Molina R."/>
            <person name="Gualpa J."/>
            <person name="Puente M."/>
            <person name="Maroniche G."/>
            <person name="Paris G."/>
            <person name="Baker D."/>
            <person name="Clavijo B."/>
            <person name="McLay K."/>
            <person name="Spaepen S."/>
            <person name="Perticari A."/>
            <person name="Vazquez M."/>
            <person name="Wisniewski-Dye F."/>
            <person name="Watkins C."/>
            <person name="Martinez-Abarca F."/>
            <person name="Vanderleyden J."/>
            <person name="Cassan F."/>
        </authorList>
    </citation>
    <scope>NUCLEOTIDE SEQUENCE [LARGE SCALE GENOMIC DNA]</scope>
    <source>
        <strain evidence="7 10">Az39</strain>
        <plasmid evidence="7">AbAZ39_p3</plasmid>
        <plasmid evidence="8">AbAZ39_p5</plasmid>
    </source>
</reference>
<evidence type="ECO:0000313" key="9">
    <source>
        <dbReference type="EMBL" id="AIB16708.1"/>
    </source>
</evidence>
<dbReference type="NCBIfam" id="NF033527">
    <property type="entry name" value="transpos_Tn3"/>
    <property type="match status" value="1"/>
</dbReference>
<dbReference type="KEGG" id="abq:ABAZ39_32970"/>
<evidence type="ECO:0000259" key="5">
    <source>
        <dbReference type="Pfam" id="PF01526"/>
    </source>
</evidence>
<dbReference type="EMBL" id="CP007796">
    <property type="protein sequence ID" value="AIB15724.1"/>
    <property type="molecule type" value="Genomic_DNA"/>
</dbReference>
<name>A0A060DXZ7_9PROT</name>
<geneLocation type="plasmid" evidence="7 10">
    <name>AbAZ39_p3</name>
</geneLocation>
<dbReference type="GO" id="GO:0006313">
    <property type="term" value="P:DNA transposition"/>
    <property type="evidence" value="ECO:0007669"/>
    <property type="project" value="InterPro"/>
</dbReference>
<dbReference type="AlphaFoldDB" id="A0A060DXZ7"/>
<gene>
    <name evidence="7" type="ORF">ABAZ39_28070</name>
    <name evidence="8" type="ORF">ABAZ39_32970</name>
    <name evidence="9" type="ORF">ABAZ39_33280</name>
</gene>
<evidence type="ECO:0000259" key="6">
    <source>
        <dbReference type="Pfam" id="PF13700"/>
    </source>
</evidence>
<dbReference type="Pfam" id="PF01526">
    <property type="entry name" value="DDE_Tnp_Tn3"/>
    <property type="match status" value="1"/>
</dbReference>
<evidence type="ECO:0000256" key="4">
    <source>
        <dbReference type="ARBA" id="ARBA00023172"/>
    </source>
</evidence>
<feature type="domain" description="Tn3 transposase DDE" evidence="5">
    <location>
        <begin position="583"/>
        <end position="969"/>
    </location>
</feature>
<feature type="domain" description="DUF4158" evidence="6">
    <location>
        <begin position="6"/>
        <end position="166"/>
    </location>
</feature>
<dbReference type="RefSeq" id="WP_040137483.1">
    <property type="nucleotide sequence ID" value="NZ_CP007796.1"/>
</dbReference>